<evidence type="ECO:0000313" key="1">
    <source>
        <dbReference type="EMBL" id="ATA80091.1"/>
    </source>
</evidence>
<organism evidence="1 2">
    <name type="scientific">Capnocytophaga sputigena</name>
    <dbReference type="NCBI Taxonomy" id="1019"/>
    <lineage>
        <taxon>Bacteria</taxon>
        <taxon>Pseudomonadati</taxon>
        <taxon>Bacteroidota</taxon>
        <taxon>Flavobacteriia</taxon>
        <taxon>Flavobacteriales</taxon>
        <taxon>Flavobacteriaceae</taxon>
        <taxon>Capnocytophaga</taxon>
    </lineage>
</organism>
<evidence type="ECO:0000313" key="2">
    <source>
        <dbReference type="Proteomes" id="UP000217334"/>
    </source>
</evidence>
<dbReference type="Proteomes" id="UP000217334">
    <property type="component" value="Chromosome"/>
</dbReference>
<protein>
    <submittedName>
        <fullName evidence="1">Uncharacterized protein</fullName>
    </submittedName>
</protein>
<accession>A0A2A3N6F3</accession>
<name>A0A2A3N6F3_CAPSP</name>
<gene>
    <name evidence="1" type="ORF">CGC59_10545</name>
</gene>
<sequence length="290" mass="33969">MKYILNIVIGVFMLVLLGCNAKEEPANPHEDPKKEKTREEFIKEKLGIPAEAQITYEAFGVVGYPSYLLAKNKKTFYFYKYDGDYKVLTKHIETLPEDIEFRGEKVGQINTQRIEPILYQKNNIAIGGIRVSFAIVENPSYTSFQYEYYSKKFVLSDEAVKVVDIPYEIQGIEYMEGIGCFITMADNYQSRLLYDTNWNLWGKVPLYFHKYPYSGKKSFAVLNNDKEVIFFEFKNNKLVKKYTAELPEKTDCIAEIKFEKNEILIYLYKNGNKKNYYFKFTGEELMLVNT</sequence>
<proteinExistence type="predicted"/>
<dbReference type="RefSeq" id="WP_095901903.1">
    <property type="nucleotide sequence ID" value="NZ_CAUOZK010000022.1"/>
</dbReference>
<dbReference type="PROSITE" id="PS51257">
    <property type="entry name" value="PROKAR_LIPOPROTEIN"/>
    <property type="match status" value="1"/>
</dbReference>
<reference evidence="2" key="1">
    <citation type="submission" date="2017-06" db="EMBL/GenBank/DDBJ databases">
        <title>Capnocytophaga spp. assemblies.</title>
        <authorList>
            <person name="Gulvik C.A."/>
        </authorList>
    </citation>
    <scope>NUCLEOTIDE SEQUENCE [LARGE SCALE GENOMIC DNA]</scope>
    <source>
        <strain evidence="2">H4486</strain>
    </source>
</reference>
<dbReference type="EMBL" id="CP022383">
    <property type="protein sequence ID" value="ATA80091.1"/>
    <property type="molecule type" value="Genomic_DNA"/>
</dbReference>
<dbReference type="AlphaFoldDB" id="A0A2A3N6F3"/>